<evidence type="ECO:0000256" key="7">
    <source>
        <dbReference type="SAM" id="Phobius"/>
    </source>
</evidence>
<proteinExistence type="inferred from homology"/>
<dbReference type="InterPro" id="IPR018143">
    <property type="entry name" value="Folate_rcpt-like"/>
</dbReference>
<dbReference type="EMBL" id="JBHFQA010000005">
    <property type="protein sequence ID" value="KAL2099313.1"/>
    <property type="molecule type" value="Genomic_DNA"/>
</dbReference>
<organism evidence="10 11">
    <name type="scientific">Coilia grayii</name>
    <name type="common">Gray's grenadier anchovy</name>
    <dbReference type="NCBI Taxonomy" id="363190"/>
    <lineage>
        <taxon>Eukaryota</taxon>
        <taxon>Metazoa</taxon>
        <taxon>Chordata</taxon>
        <taxon>Craniata</taxon>
        <taxon>Vertebrata</taxon>
        <taxon>Euteleostomi</taxon>
        <taxon>Actinopterygii</taxon>
        <taxon>Neopterygii</taxon>
        <taxon>Teleostei</taxon>
        <taxon>Clupei</taxon>
        <taxon>Clupeiformes</taxon>
        <taxon>Clupeoidei</taxon>
        <taxon>Engraulidae</taxon>
        <taxon>Coilinae</taxon>
        <taxon>Coilia</taxon>
    </lineage>
</organism>
<dbReference type="InterPro" id="IPR011041">
    <property type="entry name" value="Quinoprot_gluc/sorb_DH_b-prop"/>
</dbReference>
<evidence type="ECO:0000313" key="11">
    <source>
        <dbReference type="Proteomes" id="UP001591681"/>
    </source>
</evidence>
<feature type="transmembrane region" description="Helical" evidence="7">
    <location>
        <begin position="21"/>
        <end position="43"/>
    </location>
</feature>
<dbReference type="Pfam" id="PF03024">
    <property type="entry name" value="Folate_rec"/>
    <property type="match status" value="1"/>
</dbReference>
<reference evidence="10 11" key="1">
    <citation type="submission" date="2024-09" db="EMBL/GenBank/DDBJ databases">
        <title>A chromosome-level genome assembly of Gray's grenadier anchovy, Coilia grayii.</title>
        <authorList>
            <person name="Fu Z."/>
        </authorList>
    </citation>
    <scope>NUCLEOTIDE SEQUENCE [LARGE SCALE GENOMIC DNA]</scope>
    <source>
        <strain evidence="10">G4</strain>
        <tissue evidence="10">Muscle</tissue>
    </source>
</reference>
<dbReference type="Proteomes" id="UP001591681">
    <property type="component" value="Unassembled WGS sequence"/>
</dbReference>
<dbReference type="Gene3D" id="2.120.10.30">
    <property type="entry name" value="TolB, C-terminal domain"/>
    <property type="match status" value="1"/>
</dbReference>
<accession>A0ABD1KJJ6</accession>
<evidence type="ECO:0008006" key="12">
    <source>
        <dbReference type="Google" id="ProtNLM"/>
    </source>
</evidence>
<keyword evidence="7" id="KW-0812">Transmembrane</keyword>
<evidence type="ECO:0000313" key="10">
    <source>
        <dbReference type="EMBL" id="KAL2099313.1"/>
    </source>
</evidence>
<keyword evidence="7" id="KW-1133">Transmembrane helix</keyword>
<gene>
    <name evidence="10" type="ORF">ACEWY4_005793</name>
</gene>
<comment type="similarity">
    <text evidence="2">Belongs to the HHIP family.</text>
</comment>
<feature type="domain" description="Glucose/Sorbosone dehydrogenase" evidence="9">
    <location>
        <begin position="224"/>
        <end position="471"/>
    </location>
</feature>
<comment type="caution">
    <text evidence="10">The sequence shown here is derived from an EMBL/GenBank/DDBJ whole genome shotgun (WGS) entry which is preliminary data.</text>
</comment>
<dbReference type="AlphaFoldDB" id="A0ABD1KJJ6"/>
<keyword evidence="7" id="KW-0472">Membrane</keyword>
<evidence type="ECO:0000256" key="6">
    <source>
        <dbReference type="ARBA" id="ARBA00023180"/>
    </source>
</evidence>
<dbReference type="SUPFAM" id="SSF50952">
    <property type="entry name" value="Soluble quinoprotein glucose dehydrogenase"/>
    <property type="match status" value="1"/>
</dbReference>
<name>A0ABD1KJJ6_9TELE</name>
<dbReference type="InterPro" id="IPR011042">
    <property type="entry name" value="6-blade_b-propeller_TolB-like"/>
</dbReference>
<dbReference type="InterPro" id="IPR012938">
    <property type="entry name" value="Glc/Sorbosone_DH"/>
</dbReference>
<evidence type="ECO:0000259" key="9">
    <source>
        <dbReference type="Pfam" id="PF07995"/>
    </source>
</evidence>
<evidence type="ECO:0000256" key="3">
    <source>
        <dbReference type="ARBA" id="ARBA00022525"/>
    </source>
</evidence>
<evidence type="ECO:0000256" key="4">
    <source>
        <dbReference type="ARBA" id="ARBA00022729"/>
    </source>
</evidence>
<dbReference type="Pfam" id="PF07995">
    <property type="entry name" value="GSDH"/>
    <property type="match status" value="1"/>
</dbReference>
<evidence type="ECO:0000259" key="8">
    <source>
        <dbReference type="Pfam" id="PF03024"/>
    </source>
</evidence>
<keyword evidence="11" id="KW-1185">Reference proteome</keyword>
<sequence>MTKECHGIQGAGLRRSHIDQGIHITTTTLGITLATLAVFTFVLQTSAHPQCLDFQPPFKPTSHLEFCSHYDTFGCCDQDADSTIAERYWDLMDSISHEEYVRCGDVVKDIMCQECSPYAAHLFDAENPYTPVREIPGLCFAYCEEFHTKCGFIIKHLTDSRVLQEASDRGSITFCSLTDLPDRDYCYPNVLQNNYLSNNLGKVTEDPMGCLQLCLTEVANGLRNPVLMLHSGDDTHRMFVAEQVGFVWVYLRDGSRVEQPFLDLSGEVFTTPWLGDERGFLGMAFHPRYRDNGLFYIYYSIMVQGSVERIRISEMRVSTHDMNRADHNSERVILEIDEPAANHNGGQLLFGLDGYLYIFTGDGGKAGDPFGKFGNAQNKSALLGKVLRIDIDGSSTNKTPYRIPPDNPFIGERDARPEVYAYGVRNMWRCSVDRGDPVNRYGRGRIICGDVGQNRFEEVDIIVKGGNYGWRAKEGFECFDIKLCHNSSMSEYCY</sequence>
<evidence type="ECO:0000256" key="5">
    <source>
        <dbReference type="ARBA" id="ARBA00023157"/>
    </source>
</evidence>
<dbReference type="PANTHER" id="PTHR19328:SF54">
    <property type="entry name" value="HHIP-LIKE PROTEIN 2"/>
    <property type="match status" value="1"/>
</dbReference>
<dbReference type="PANTHER" id="PTHR19328">
    <property type="entry name" value="HEDGEHOG-INTERACTING PROTEIN"/>
    <property type="match status" value="1"/>
</dbReference>
<keyword evidence="3" id="KW-0964">Secreted</keyword>
<protein>
    <recommendedName>
        <fullName evidence="12">HHIP-like 2</fullName>
    </recommendedName>
</protein>
<feature type="domain" description="Folate receptor-like" evidence="8">
    <location>
        <begin position="62"/>
        <end position="155"/>
    </location>
</feature>
<keyword evidence="4" id="KW-0732">Signal</keyword>
<evidence type="ECO:0000256" key="2">
    <source>
        <dbReference type="ARBA" id="ARBA00010658"/>
    </source>
</evidence>
<comment type="subcellular location">
    <subcellularLocation>
        <location evidence="1">Secreted</location>
    </subcellularLocation>
</comment>
<dbReference type="GO" id="GO:0005576">
    <property type="term" value="C:extracellular region"/>
    <property type="evidence" value="ECO:0007669"/>
    <property type="project" value="UniProtKB-SubCell"/>
</dbReference>
<keyword evidence="5" id="KW-1015">Disulfide bond</keyword>
<keyword evidence="6" id="KW-0325">Glycoprotein</keyword>
<evidence type="ECO:0000256" key="1">
    <source>
        <dbReference type="ARBA" id="ARBA00004613"/>
    </source>
</evidence>